<dbReference type="InterPro" id="IPR010593">
    <property type="entry name" value="DUF1159"/>
</dbReference>
<accession>A0A964T4X7</accession>
<keyword evidence="2" id="KW-1185">Reference proteome</keyword>
<dbReference type="PIRSF" id="PIRSF032064">
    <property type="entry name" value="UCP032064"/>
    <property type="match status" value="1"/>
</dbReference>
<dbReference type="EMBL" id="SPKJ01000041">
    <property type="protein sequence ID" value="MYZ48578.1"/>
    <property type="molecule type" value="Genomic_DNA"/>
</dbReference>
<comment type="caution">
    <text evidence="1">The sequence shown here is derived from an EMBL/GenBank/DDBJ whole genome shotgun (WGS) entry which is preliminary data.</text>
</comment>
<evidence type="ECO:0000313" key="1">
    <source>
        <dbReference type="EMBL" id="MYZ48578.1"/>
    </source>
</evidence>
<organism evidence="1 2">
    <name type="scientific">Propylenella binzhouense</name>
    <dbReference type="NCBI Taxonomy" id="2555902"/>
    <lineage>
        <taxon>Bacteria</taxon>
        <taxon>Pseudomonadati</taxon>
        <taxon>Pseudomonadota</taxon>
        <taxon>Alphaproteobacteria</taxon>
        <taxon>Hyphomicrobiales</taxon>
        <taxon>Propylenellaceae</taxon>
        <taxon>Propylenella</taxon>
    </lineage>
</organism>
<dbReference type="AlphaFoldDB" id="A0A964T4X7"/>
<dbReference type="Pfam" id="PF05258">
    <property type="entry name" value="DciA"/>
    <property type="match status" value="1"/>
</dbReference>
<dbReference type="InterPro" id="IPR007922">
    <property type="entry name" value="DciA-like"/>
</dbReference>
<sequence length="174" mass="18594">MVVLCRQDGGAQAARKGAGVAGERSRVGKPVGELVAGALDPVVRKRGLARAELFGWWPDIVGEAYAAWTLPERIRWPRGGGAATLVVKCDPSVALQLSYELEPIRQRLNSYFGHSAVGAVRIVQHPVRLAAPARPVPNPPDPEKMAVLERRLAGAEEGLRGSLVALGRLVLARS</sequence>
<proteinExistence type="predicted"/>
<reference evidence="1" key="1">
    <citation type="submission" date="2019-03" db="EMBL/GenBank/DDBJ databases">
        <title>Afifella sp. nov., isolated from activated sludge.</title>
        <authorList>
            <person name="Li Q."/>
            <person name="Liu Y."/>
        </authorList>
    </citation>
    <scope>NUCLEOTIDE SEQUENCE</scope>
    <source>
        <strain evidence="1">L72</strain>
    </source>
</reference>
<gene>
    <name evidence="1" type="ORF">E4O86_12740</name>
</gene>
<protein>
    <submittedName>
        <fullName evidence="1">DUF721 domain-containing protein</fullName>
    </submittedName>
</protein>
<evidence type="ECO:0000313" key="2">
    <source>
        <dbReference type="Proteomes" id="UP000773614"/>
    </source>
</evidence>
<name>A0A964T4X7_9HYPH</name>
<dbReference type="Proteomes" id="UP000773614">
    <property type="component" value="Unassembled WGS sequence"/>
</dbReference>